<dbReference type="AlphaFoldDB" id="A0AAW5BXN2"/>
<dbReference type="PANTHER" id="PTHR37312">
    <property type="entry name" value="MEMBRANE-BOUND ACYLTRANSFERASE YKRP-RELATED"/>
    <property type="match status" value="1"/>
</dbReference>
<dbReference type="InterPro" id="IPR052734">
    <property type="entry name" value="Nod_factor_acetyltransferase"/>
</dbReference>
<feature type="transmembrane region" description="Helical" evidence="1">
    <location>
        <begin position="20"/>
        <end position="39"/>
    </location>
</feature>
<dbReference type="EMBL" id="JAKNGE010000012">
    <property type="protein sequence ID" value="MCG4746067.1"/>
    <property type="molecule type" value="Genomic_DNA"/>
</dbReference>
<evidence type="ECO:0000313" key="3">
    <source>
        <dbReference type="EMBL" id="MCG4746067.1"/>
    </source>
</evidence>
<feature type="transmembrane region" description="Helical" evidence="1">
    <location>
        <begin position="89"/>
        <end position="117"/>
    </location>
</feature>
<evidence type="ECO:0000313" key="6">
    <source>
        <dbReference type="Proteomes" id="UP001299608"/>
    </source>
</evidence>
<feature type="transmembrane region" description="Helical" evidence="1">
    <location>
        <begin position="224"/>
        <end position="243"/>
    </location>
</feature>
<feature type="domain" description="Acyltransferase 3" evidence="2">
    <location>
        <begin position="29"/>
        <end position="335"/>
    </location>
</feature>
<keyword evidence="5" id="KW-1185">Reference proteome</keyword>
<dbReference type="InterPro" id="IPR002656">
    <property type="entry name" value="Acyl_transf_3_dom"/>
</dbReference>
<feature type="transmembrane region" description="Helical" evidence="1">
    <location>
        <begin position="137"/>
        <end position="155"/>
    </location>
</feature>
<feature type="transmembrane region" description="Helical" evidence="1">
    <location>
        <begin position="167"/>
        <end position="186"/>
    </location>
</feature>
<feature type="transmembrane region" description="Helical" evidence="1">
    <location>
        <begin position="51"/>
        <end position="69"/>
    </location>
</feature>
<keyword evidence="1" id="KW-0472">Membrane</keyword>
<keyword evidence="1" id="KW-1133">Transmembrane helix</keyword>
<keyword evidence="1" id="KW-0812">Transmembrane</keyword>
<keyword evidence="3" id="KW-0808">Transferase</keyword>
<dbReference type="Pfam" id="PF01757">
    <property type="entry name" value="Acyl_transf_3"/>
    <property type="match status" value="1"/>
</dbReference>
<dbReference type="PANTHER" id="PTHR37312:SF1">
    <property type="entry name" value="MEMBRANE-BOUND ACYLTRANSFERASE YKRP-RELATED"/>
    <property type="match status" value="1"/>
</dbReference>
<reference evidence="3" key="3">
    <citation type="submission" date="2022-01" db="EMBL/GenBank/DDBJ databases">
        <title>Collection of gut derived symbiotic bacterial strains cultured from healthy donors.</title>
        <authorList>
            <person name="Lin H."/>
            <person name="Kohout C."/>
            <person name="Waligurski E."/>
            <person name="Pamer E.G."/>
        </authorList>
    </citation>
    <scope>NUCLEOTIDE SEQUENCE</scope>
    <source>
        <strain evidence="3">DFI.6.55</strain>
    </source>
</reference>
<feature type="transmembrane region" description="Helical" evidence="1">
    <location>
        <begin position="192"/>
        <end position="212"/>
    </location>
</feature>
<gene>
    <name evidence="4" type="ORF">G5B36_05375</name>
    <name evidence="3" type="ORF">L0N08_11635</name>
</gene>
<organism evidence="3 6">
    <name type="scientific">Enterocloster aldenensis</name>
    <dbReference type="NCBI Taxonomy" id="358742"/>
    <lineage>
        <taxon>Bacteria</taxon>
        <taxon>Bacillati</taxon>
        <taxon>Bacillota</taxon>
        <taxon>Clostridia</taxon>
        <taxon>Lachnospirales</taxon>
        <taxon>Lachnospiraceae</taxon>
        <taxon>Enterocloster</taxon>
    </lineage>
</organism>
<protein>
    <submittedName>
        <fullName evidence="3">Acyltransferase family protein</fullName>
    </submittedName>
</protein>
<dbReference type="RefSeq" id="WP_118708638.1">
    <property type="nucleotide sequence ID" value="NZ_BAABZL010000001.1"/>
</dbReference>
<accession>A0AAW5BXN2</accession>
<dbReference type="GO" id="GO:0016747">
    <property type="term" value="F:acyltransferase activity, transferring groups other than amino-acyl groups"/>
    <property type="evidence" value="ECO:0007669"/>
    <property type="project" value="InterPro"/>
</dbReference>
<keyword evidence="3" id="KW-0012">Acyltransferase</keyword>
<feature type="transmembrane region" description="Helical" evidence="1">
    <location>
        <begin position="255"/>
        <end position="275"/>
    </location>
</feature>
<dbReference type="EMBL" id="JAAITT010000005">
    <property type="protein sequence ID" value="NSJ48127.1"/>
    <property type="molecule type" value="Genomic_DNA"/>
</dbReference>
<comment type="caution">
    <text evidence="3">The sequence shown here is derived from an EMBL/GenBank/DDBJ whole genome shotgun (WGS) entry which is preliminary data.</text>
</comment>
<evidence type="ECO:0000256" key="1">
    <source>
        <dbReference type="SAM" id="Phobius"/>
    </source>
</evidence>
<evidence type="ECO:0000313" key="5">
    <source>
        <dbReference type="Proteomes" id="UP000669239"/>
    </source>
</evidence>
<dbReference type="GeneID" id="97209181"/>
<proteinExistence type="predicted"/>
<evidence type="ECO:0000313" key="4">
    <source>
        <dbReference type="EMBL" id="NSJ48127.1"/>
    </source>
</evidence>
<feature type="transmembrane region" description="Helical" evidence="1">
    <location>
        <begin position="350"/>
        <end position="367"/>
    </location>
</feature>
<feature type="transmembrane region" description="Helical" evidence="1">
    <location>
        <begin position="296"/>
        <end position="318"/>
    </location>
</feature>
<reference evidence="4" key="2">
    <citation type="submission" date="2020-02" db="EMBL/GenBank/DDBJ databases">
        <authorList>
            <person name="Littmann E."/>
            <person name="Sorbara M."/>
        </authorList>
    </citation>
    <scope>NUCLEOTIDE SEQUENCE</scope>
    <source>
        <strain evidence="4">MSK.1.17</strain>
    </source>
</reference>
<reference evidence="4 5" key="1">
    <citation type="journal article" date="2020" name="Cell Host Microbe">
        <title>Functional and Genomic Variation between Human-Derived Isolates of Lachnospiraceae Reveals Inter- and Intra-Species Diversity.</title>
        <authorList>
            <person name="Sorbara M.T."/>
            <person name="Littmann E.R."/>
            <person name="Fontana E."/>
            <person name="Moody T.U."/>
            <person name="Kohout C.E."/>
            <person name="Gjonbalaj M."/>
            <person name="Eaton V."/>
            <person name="Seok R."/>
            <person name="Leiner I.M."/>
            <person name="Pamer E.G."/>
        </authorList>
    </citation>
    <scope>NUCLEOTIDE SEQUENCE [LARGE SCALE GENOMIC DNA]</scope>
    <source>
        <strain evidence="4 5">MSK.1.17</strain>
    </source>
</reference>
<dbReference type="Proteomes" id="UP001299608">
    <property type="component" value="Unassembled WGS sequence"/>
</dbReference>
<dbReference type="Proteomes" id="UP000669239">
    <property type="component" value="Unassembled WGS sequence"/>
</dbReference>
<name>A0AAW5BXN2_9FIRM</name>
<sequence>MPYMKDTAPASGKQIKGNTLNMQFAVLSALGMFFVVDGHLNNSYLDIGGLFPYYSFHMPLFAFISGYFFRPGSEDDLGAYAKKKAVRLLGPYMAYNLIYGVTTQFLHGAGFAFGGSLNLHNLLIEPFITGHQFEYNLAAWFVPALFLVEMANVLLRRVLGKAADNEYAVTAVYMGIGIGGISLSLSGRFEQGWLTLVRMMFLLPCYQWGTLYRQKLEEKDRISGIWYYGVLLTVQLGLAVWGRPLIYSVAFCNGFTGYILPYITAAAGIAFWLRVSRTAASAWKESPAVRYFGSHTYAVMMHHIMALMVLKTVFAALAKYTSMFTGFSFEQYKADLWYCYFPKDLPQFRVFYLLWAITLPLVFQYILDCVKQRLNPRPRA</sequence>
<evidence type="ECO:0000259" key="2">
    <source>
        <dbReference type="Pfam" id="PF01757"/>
    </source>
</evidence>